<organism evidence="2">
    <name type="scientific">Anopheles atroparvus</name>
    <name type="common">European mosquito</name>
    <dbReference type="NCBI Taxonomy" id="41427"/>
    <lineage>
        <taxon>Eukaryota</taxon>
        <taxon>Metazoa</taxon>
        <taxon>Ecdysozoa</taxon>
        <taxon>Arthropoda</taxon>
        <taxon>Hexapoda</taxon>
        <taxon>Insecta</taxon>
        <taxon>Pterygota</taxon>
        <taxon>Neoptera</taxon>
        <taxon>Endopterygota</taxon>
        <taxon>Diptera</taxon>
        <taxon>Nematocera</taxon>
        <taxon>Culicoidea</taxon>
        <taxon>Culicidae</taxon>
        <taxon>Anophelinae</taxon>
        <taxon>Anopheles</taxon>
    </lineage>
</organism>
<dbReference type="AlphaFoldDB" id="A0A182IZU6"/>
<accession>A0A182IZU6</accession>
<evidence type="ECO:0000313" key="2">
    <source>
        <dbReference type="EnsemblMetazoa" id="AATE008635-PA.1"/>
    </source>
</evidence>
<feature type="compositionally biased region" description="Basic and acidic residues" evidence="1">
    <location>
        <begin position="1"/>
        <end position="12"/>
    </location>
</feature>
<evidence type="ECO:0000256" key="1">
    <source>
        <dbReference type="SAM" id="MobiDB-lite"/>
    </source>
</evidence>
<feature type="compositionally biased region" description="Polar residues" evidence="1">
    <location>
        <begin position="104"/>
        <end position="113"/>
    </location>
</feature>
<feature type="region of interest" description="Disordered" evidence="1">
    <location>
        <begin position="1"/>
        <end position="122"/>
    </location>
</feature>
<proteinExistence type="predicted"/>
<name>A0A182IZU6_ANOAO</name>
<sequence>MNWLVRDKRDENNMEIMKPSGHHHDHEHQQALHALHHGYDDHQGSMDCGELVGDQTGVPALGGPASDSNNNHHHHHQSRRSDSNNNNQHGVNRGGMAHAPPGTPTSANATATGPNGHDCDDDLSKSQLILIDDERSSLQGDDDRPLEAPDLNRGQALRLLTPLVNVDLPIEIDRYSDRLRIDPIPPSRLHFGIAGEQRESQQSKKKKR</sequence>
<protein>
    <submittedName>
        <fullName evidence="2">Uncharacterized protein</fullName>
    </submittedName>
</protein>
<dbReference type="EnsemblMetazoa" id="AATE008635-RA">
    <property type="protein sequence ID" value="AATE008635-PA.1"/>
    <property type="gene ID" value="AATE008635"/>
</dbReference>
<dbReference type="VEuPathDB" id="VectorBase:AATE008635"/>
<reference evidence="2" key="1">
    <citation type="submission" date="2022-08" db="UniProtKB">
        <authorList>
            <consortium name="EnsemblMetazoa"/>
        </authorList>
    </citation>
    <scope>IDENTIFICATION</scope>
    <source>
        <strain evidence="2">EBRO</strain>
    </source>
</reference>